<dbReference type="SUPFAM" id="SSF55486">
    <property type="entry name" value="Metalloproteases ('zincins'), catalytic domain"/>
    <property type="match status" value="1"/>
</dbReference>
<dbReference type="Gene3D" id="3.30.2010.30">
    <property type="match status" value="1"/>
</dbReference>
<dbReference type="GO" id="GO:0008237">
    <property type="term" value="F:metallopeptidase activity"/>
    <property type="evidence" value="ECO:0007669"/>
    <property type="project" value="UniProtKB-KW"/>
</dbReference>
<dbReference type="EMBL" id="FN649728">
    <property type="protein sequence ID" value="CBJ29328.1"/>
    <property type="molecule type" value="Genomic_DNA"/>
</dbReference>
<proteinExistence type="inferred from homology"/>
<evidence type="ECO:0000256" key="9">
    <source>
        <dbReference type="PIRSR" id="PIRSR634015-1"/>
    </source>
</evidence>
<evidence type="ECO:0000256" key="1">
    <source>
        <dbReference type="ARBA" id="ARBA00004496"/>
    </source>
</evidence>
<keyword evidence="14" id="KW-1185">Reference proteome</keyword>
<comment type="cofactor">
    <cofactor evidence="10">
        <name>Zn(2+)</name>
        <dbReference type="ChEBI" id="CHEBI:29105"/>
    </cofactor>
    <text evidence="10">Binds 1 zinc ion per subunit.</text>
</comment>
<evidence type="ECO:0000256" key="2">
    <source>
        <dbReference type="ARBA" id="ARBA00010136"/>
    </source>
</evidence>
<name>D7FKC5_ECTSI</name>
<dbReference type="GO" id="GO:0008270">
    <property type="term" value="F:zinc ion binding"/>
    <property type="evidence" value="ECO:0007669"/>
    <property type="project" value="InterPro"/>
</dbReference>
<dbReference type="FunFam" id="3.30.2010.30:FF:000001">
    <property type="entry name" value="Leukotriene A(4) hydrolase"/>
    <property type="match status" value="1"/>
</dbReference>
<reference evidence="13 14" key="1">
    <citation type="journal article" date="2010" name="Nature">
        <title>The Ectocarpus genome and the independent evolution of multicellularity in brown algae.</title>
        <authorList>
            <person name="Cock J.M."/>
            <person name="Sterck L."/>
            <person name="Rouze P."/>
            <person name="Scornet D."/>
            <person name="Allen A.E."/>
            <person name="Amoutzias G."/>
            <person name="Anthouard V."/>
            <person name="Artiguenave F."/>
            <person name="Aury J.M."/>
            <person name="Badger J.H."/>
            <person name="Beszteri B."/>
            <person name="Billiau K."/>
            <person name="Bonnet E."/>
            <person name="Bothwell J.H."/>
            <person name="Bowler C."/>
            <person name="Boyen C."/>
            <person name="Brownlee C."/>
            <person name="Carrano C.J."/>
            <person name="Charrier B."/>
            <person name="Cho G.Y."/>
            <person name="Coelho S.M."/>
            <person name="Collen J."/>
            <person name="Corre E."/>
            <person name="Da Silva C."/>
            <person name="Delage L."/>
            <person name="Delaroque N."/>
            <person name="Dittami S.M."/>
            <person name="Doulbeau S."/>
            <person name="Elias M."/>
            <person name="Farnham G."/>
            <person name="Gachon C.M."/>
            <person name="Gschloessl B."/>
            <person name="Heesch S."/>
            <person name="Jabbari K."/>
            <person name="Jubin C."/>
            <person name="Kawai H."/>
            <person name="Kimura K."/>
            <person name="Kloareg B."/>
            <person name="Kupper F.C."/>
            <person name="Lang D."/>
            <person name="Le Bail A."/>
            <person name="Leblanc C."/>
            <person name="Lerouge P."/>
            <person name="Lohr M."/>
            <person name="Lopez P.J."/>
            <person name="Martens C."/>
            <person name="Maumus F."/>
            <person name="Michel G."/>
            <person name="Miranda-Saavedra D."/>
            <person name="Morales J."/>
            <person name="Moreau H."/>
            <person name="Motomura T."/>
            <person name="Nagasato C."/>
            <person name="Napoli C.A."/>
            <person name="Nelson D.R."/>
            <person name="Nyvall-Collen P."/>
            <person name="Peters A.F."/>
            <person name="Pommier C."/>
            <person name="Potin P."/>
            <person name="Poulain J."/>
            <person name="Quesneville H."/>
            <person name="Read B."/>
            <person name="Rensing S.A."/>
            <person name="Ritter A."/>
            <person name="Rousvoal S."/>
            <person name="Samanta M."/>
            <person name="Samson G."/>
            <person name="Schroeder D.C."/>
            <person name="Segurens B."/>
            <person name="Strittmatter M."/>
            <person name="Tonon T."/>
            <person name="Tregear J.W."/>
            <person name="Valentin K."/>
            <person name="von Dassow P."/>
            <person name="Yamagishi T."/>
            <person name="Van de Peer Y."/>
            <person name="Wincker P."/>
        </authorList>
    </citation>
    <scope>NUCLEOTIDE SEQUENCE [LARGE SCALE GENOMIC DNA]</scope>
    <source>
        <strain evidence="14">Ec32 / CCAP1310/4</strain>
    </source>
</reference>
<dbReference type="InterPro" id="IPR014782">
    <property type="entry name" value="Peptidase_M1_dom"/>
</dbReference>
<dbReference type="OrthoDB" id="79562at2759"/>
<keyword evidence="3" id="KW-0963">Cytoplasm</keyword>
<evidence type="ECO:0000313" key="14">
    <source>
        <dbReference type="Proteomes" id="UP000002630"/>
    </source>
</evidence>
<dbReference type="GO" id="GO:0005829">
    <property type="term" value="C:cytosol"/>
    <property type="evidence" value="ECO:0007669"/>
    <property type="project" value="TreeGrafter"/>
</dbReference>
<gene>
    <name evidence="13" type="ORF">Esi_0143_0028</name>
</gene>
<organism evidence="13 14">
    <name type="scientific">Ectocarpus siliculosus</name>
    <name type="common">Brown alga</name>
    <name type="synonym">Conferva siliculosa</name>
    <dbReference type="NCBI Taxonomy" id="2880"/>
    <lineage>
        <taxon>Eukaryota</taxon>
        <taxon>Sar</taxon>
        <taxon>Stramenopiles</taxon>
        <taxon>Ochrophyta</taxon>
        <taxon>PX clade</taxon>
        <taxon>Phaeophyceae</taxon>
        <taxon>Ectocarpales</taxon>
        <taxon>Ectocarpaceae</taxon>
        <taxon>Ectocarpus</taxon>
    </lineage>
</organism>
<comment type="subcellular location">
    <subcellularLocation>
        <location evidence="1">Cytoplasm</location>
    </subcellularLocation>
</comment>
<evidence type="ECO:0000256" key="3">
    <source>
        <dbReference type="ARBA" id="ARBA00022490"/>
    </source>
</evidence>
<keyword evidence="7 10" id="KW-0862">Zinc</keyword>
<dbReference type="OMA" id="EYHISLD"/>
<feature type="active site" description="Proton donor" evidence="9">
    <location>
        <position position="367"/>
    </location>
</feature>
<dbReference type="Pfam" id="PF17900">
    <property type="entry name" value="Peptidase_M1_N"/>
    <property type="match status" value="1"/>
</dbReference>
<dbReference type="InterPro" id="IPR027268">
    <property type="entry name" value="Peptidase_M4/M1_CTD_sf"/>
</dbReference>
<keyword evidence="6" id="KW-0378">Hydrolase</keyword>
<dbReference type="STRING" id="2880.D7FKC5"/>
<keyword evidence="5 10" id="KW-0479">Metal-binding</keyword>
<feature type="active site" description="Proton acceptor" evidence="9">
    <location>
        <position position="277"/>
    </location>
</feature>
<evidence type="ECO:0000259" key="12">
    <source>
        <dbReference type="Pfam" id="PF17900"/>
    </source>
</evidence>
<keyword evidence="4" id="KW-0645">Protease</keyword>
<dbReference type="InterPro" id="IPR042097">
    <property type="entry name" value="Aminopeptidase_N-like_N_sf"/>
</dbReference>
<dbReference type="MEROPS" id="M01.004"/>
<dbReference type="CDD" id="cd09599">
    <property type="entry name" value="M1_LTA4H"/>
    <property type="match status" value="1"/>
</dbReference>
<dbReference type="PANTHER" id="PTHR45726">
    <property type="entry name" value="LEUKOTRIENE A-4 HYDROLASE"/>
    <property type="match status" value="1"/>
</dbReference>
<dbReference type="Gene3D" id="1.10.390.10">
    <property type="entry name" value="Neutral Protease Domain 2"/>
    <property type="match status" value="1"/>
</dbReference>
<evidence type="ECO:0000313" key="13">
    <source>
        <dbReference type="EMBL" id="CBJ29328.1"/>
    </source>
</evidence>
<dbReference type="InterPro" id="IPR001930">
    <property type="entry name" value="Peptidase_M1"/>
</dbReference>
<dbReference type="Pfam" id="PF01433">
    <property type="entry name" value="Peptidase_M1"/>
    <property type="match status" value="1"/>
</dbReference>
<comment type="similarity">
    <text evidence="2">Belongs to the peptidase M1 family.</text>
</comment>
<dbReference type="FunFam" id="1.10.390.10:FF:000003">
    <property type="entry name" value="Leukotriene A(4) hydrolase"/>
    <property type="match status" value="1"/>
</dbReference>
<feature type="domain" description="Aminopeptidase N-like N-terminal" evidence="12">
    <location>
        <begin position="2"/>
        <end position="182"/>
    </location>
</feature>
<evidence type="ECO:0000259" key="11">
    <source>
        <dbReference type="Pfam" id="PF01433"/>
    </source>
</evidence>
<dbReference type="InParanoid" id="D7FKC5"/>
<dbReference type="Gene3D" id="2.60.40.1730">
    <property type="entry name" value="tricorn interacting facor f3 domain"/>
    <property type="match status" value="1"/>
</dbReference>
<dbReference type="SUPFAM" id="SSF63737">
    <property type="entry name" value="Leukotriene A4 hydrolase N-terminal domain"/>
    <property type="match status" value="1"/>
</dbReference>
<evidence type="ECO:0000256" key="4">
    <source>
        <dbReference type="ARBA" id="ARBA00022670"/>
    </source>
</evidence>
<dbReference type="GO" id="GO:0006508">
    <property type="term" value="P:proteolysis"/>
    <property type="evidence" value="ECO:0007669"/>
    <property type="project" value="UniProtKB-KW"/>
</dbReference>
<dbReference type="Proteomes" id="UP000002630">
    <property type="component" value="Linkage Group LG03"/>
</dbReference>
<feature type="domain" description="Peptidase M1 membrane alanine aminopeptidase" evidence="11">
    <location>
        <begin position="219"/>
        <end position="416"/>
    </location>
</feature>
<dbReference type="InterPro" id="IPR034015">
    <property type="entry name" value="M1_LTA4H"/>
</dbReference>
<evidence type="ECO:0000256" key="8">
    <source>
        <dbReference type="ARBA" id="ARBA00023049"/>
    </source>
</evidence>
<feature type="binding site" evidence="10">
    <location>
        <position position="276"/>
    </location>
    <ligand>
        <name>Zn(2+)</name>
        <dbReference type="ChEBI" id="CHEBI:29105"/>
        <note>catalytic</note>
    </ligand>
</feature>
<dbReference type="eggNOG" id="KOG1047">
    <property type="taxonomic scope" value="Eukaryota"/>
</dbReference>
<dbReference type="InterPro" id="IPR049980">
    <property type="entry name" value="LTA4H_cat"/>
</dbReference>
<feature type="binding site" evidence="10">
    <location>
        <position position="299"/>
    </location>
    <ligand>
        <name>Zn(2+)</name>
        <dbReference type="ChEBI" id="CHEBI:29105"/>
        <note>catalytic</note>
    </ligand>
</feature>
<evidence type="ECO:0000256" key="7">
    <source>
        <dbReference type="ARBA" id="ARBA00022833"/>
    </source>
</evidence>
<evidence type="ECO:0000256" key="6">
    <source>
        <dbReference type="ARBA" id="ARBA00022801"/>
    </source>
</evidence>
<dbReference type="PANTHER" id="PTHR45726:SF3">
    <property type="entry name" value="LEUKOTRIENE A-4 HYDROLASE"/>
    <property type="match status" value="1"/>
</dbReference>
<keyword evidence="8" id="KW-0482">Metalloprotease</keyword>
<protein>
    <submittedName>
        <fullName evidence="13">Uncharacterized protein</fullName>
    </submittedName>
</protein>
<dbReference type="PRINTS" id="PR00756">
    <property type="entry name" value="ALADIPTASE"/>
</dbReference>
<accession>D7FKC5</accession>
<dbReference type="InterPro" id="IPR045357">
    <property type="entry name" value="Aminopeptidase_N-like_N"/>
</dbReference>
<evidence type="ECO:0000256" key="10">
    <source>
        <dbReference type="PIRSR" id="PIRSR634015-3"/>
    </source>
</evidence>
<sequence length="504" mass="55935">MDVDFDGQVIQGSVEYTVEIMADGATAFILDTSIITVGTVLVDGERARWVQHRRHSIYGSALDIRLPGAESGAPPYTKGQLLQVKISFCTSPRSTAIQWLPPEQTHGGKRPYLFTQGQAIHSRSLLPCQDCPSVKITYEAKVTVPAWATCLMSALESAQPQAAGPGKRTFSWKQSVPMPSYLIAVAVGELESREISPRCCIWSEPGVVDKAAFDFSQTEEFLTAAEGLAGPYEWGRYDVLCLPPSFPYGGMENPCLTFVTPTLLSGDKSLAFVIAHEISHSWTGNLVTNRTWEHFWLNEGWTMWLERNIMTQVTGDADYYDFDAMQGYHSLADSVSLFEGTGALALTKLVPDLDGVDPDDAFSSVPYEKGFALLNELQRRVGVKEFHAFAKEYIKEFRRSTVDSDEFKAFFLGKFQDKTSQLDGFDWDAWFYDAGMPAVTPTFNKTLSEESEGLADVWAKAAQTGESELANPEAAKFEAWTSPQKVFTAQEAERSRARLADFQI</sequence>
<dbReference type="EMBL" id="FN648021">
    <property type="protein sequence ID" value="CBJ29328.1"/>
    <property type="molecule type" value="Genomic_DNA"/>
</dbReference>
<evidence type="ECO:0000256" key="5">
    <source>
        <dbReference type="ARBA" id="ARBA00022723"/>
    </source>
</evidence>
<dbReference type="AlphaFoldDB" id="D7FKC5"/>
<feature type="binding site" evidence="10">
    <location>
        <position position="280"/>
    </location>
    <ligand>
        <name>Zn(2+)</name>
        <dbReference type="ChEBI" id="CHEBI:29105"/>
        <note>catalytic</note>
    </ligand>
</feature>